<dbReference type="HOGENOM" id="CLU_019546_0_0_1"/>
<dbReference type="InterPro" id="IPR049730">
    <property type="entry name" value="SNF2/RAD54-like_C"/>
</dbReference>
<dbReference type="eggNOG" id="KOG0387">
    <property type="taxonomic scope" value="Eukaryota"/>
</dbReference>
<protein>
    <recommendedName>
        <fullName evidence="7">Helicase ATP-binding domain-containing protein</fullName>
    </recommendedName>
</protein>
<accession>A0A0E0E9T3</accession>
<dbReference type="Gramene" id="OMERI07G07840.1">
    <property type="protein sequence ID" value="OMERI07G07840.1"/>
    <property type="gene ID" value="OMERI07G07840"/>
</dbReference>
<proteinExistence type="predicted"/>
<evidence type="ECO:0000259" key="4">
    <source>
        <dbReference type="PROSITE" id="PS51194"/>
    </source>
</evidence>
<dbReference type="Gene3D" id="3.30.1370.10">
    <property type="entry name" value="K Homology domain, type 1"/>
    <property type="match status" value="2"/>
</dbReference>
<dbReference type="SMART" id="SM00490">
    <property type="entry name" value="HELICc"/>
    <property type="match status" value="1"/>
</dbReference>
<dbReference type="InterPro" id="IPR036612">
    <property type="entry name" value="KH_dom_type_1_sf"/>
</dbReference>
<dbReference type="InterPro" id="IPR038718">
    <property type="entry name" value="SNF2-like_sf"/>
</dbReference>
<dbReference type="SMART" id="SM00487">
    <property type="entry name" value="DEXDc"/>
    <property type="match status" value="1"/>
</dbReference>
<name>A0A0E0E9T3_9ORYZ</name>
<dbReference type="PROSITE" id="PS51192">
    <property type="entry name" value="HELICASE_ATP_BIND_1"/>
    <property type="match status" value="1"/>
</dbReference>
<evidence type="ECO:0000256" key="1">
    <source>
        <dbReference type="ARBA" id="ARBA00022801"/>
    </source>
</evidence>
<dbReference type="PANTHER" id="PTHR45629:SF7">
    <property type="entry name" value="DNA EXCISION REPAIR PROTEIN ERCC-6-RELATED"/>
    <property type="match status" value="1"/>
</dbReference>
<dbReference type="SMART" id="SM00322">
    <property type="entry name" value="KH"/>
    <property type="match status" value="2"/>
</dbReference>
<dbReference type="Gene3D" id="3.40.50.300">
    <property type="entry name" value="P-loop containing nucleotide triphosphate hydrolases"/>
    <property type="match status" value="1"/>
</dbReference>
<evidence type="ECO:0000256" key="2">
    <source>
        <dbReference type="PROSITE-ProRule" id="PRU00117"/>
    </source>
</evidence>
<keyword evidence="6" id="KW-1185">Reference proteome</keyword>
<feature type="domain" description="Helicase C-terminal" evidence="4">
    <location>
        <begin position="296"/>
        <end position="482"/>
    </location>
</feature>
<dbReference type="PANTHER" id="PTHR45629">
    <property type="entry name" value="SNF2/RAD54 FAMILY MEMBER"/>
    <property type="match status" value="1"/>
</dbReference>
<dbReference type="GO" id="GO:0016787">
    <property type="term" value="F:hydrolase activity"/>
    <property type="evidence" value="ECO:0007669"/>
    <property type="project" value="UniProtKB-KW"/>
</dbReference>
<dbReference type="InterPro" id="IPR004088">
    <property type="entry name" value="KH_dom_type_1"/>
</dbReference>
<evidence type="ECO:0008006" key="7">
    <source>
        <dbReference type="Google" id="ProtNLM"/>
    </source>
</evidence>
<keyword evidence="1" id="KW-0378">Hydrolase</keyword>
<dbReference type="GO" id="GO:0003723">
    <property type="term" value="F:RNA binding"/>
    <property type="evidence" value="ECO:0007669"/>
    <property type="project" value="UniProtKB-UniRule"/>
</dbReference>
<dbReference type="Pfam" id="PF00176">
    <property type="entry name" value="SNF2-rel_dom"/>
    <property type="match status" value="1"/>
</dbReference>
<organism evidence="5">
    <name type="scientific">Oryza meridionalis</name>
    <dbReference type="NCBI Taxonomy" id="40149"/>
    <lineage>
        <taxon>Eukaryota</taxon>
        <taxon>Viridiplantae</taxon>
        <taxon>Streptophyta</taxon>
        <taxon>Embryophyta</taxon>
        <taxon>Tracheophyta</taxon>
        <taxon>Spermatophyta</taxon>
        <taxon>Magnoliopsida</taxon>
        <taxon>Liliopsida</taxon>
        <taxon>Poales</taxon>
        <taxon>Poaceae</taxon>
        <taxon>BOP clade</taxon>
        <taxon>Oryzoideae</taxon>
        <taxon>Oryzeae</taxon>
        <taxon>Oryzinae</taxon>
        <taxon>Oryza</taxon>
    </lineage>
</organism>
<evidence type="ECO:0000259" key="3">
    <source>
        <dbReference type="PROSITE" id="PS51192"/>
    </source>
</evidence>
<dbReference type="AlphaFoldDB" id="A0A0E0E9T3"/>
<dbReference type="Gene3D" id="3.40.50.10810">
    <property type="entry name" value="Tandem AAA-ATPase domain"/>
    <property type="match status" value="1"/>
</dbReference>
<keyword evidence="2" id="KW-0694">RNA-binding</keyword>
<dbReference type="PROSITE" id="PS51194">
    <property type="entry name" value="HELICASE_CTER"/>
    <property type="match status" value="1"/>
</dbReference>
<dbReference type="CDD" id="cd00105">
    <property type="entry name" value="KH-I"/>
    <property type="match status" value="1"/>
</dbReference>
<dbReference type="InterPro" id="IPR004087">
    <property type="entry name" value="KH_dom"/>
</dbReference>
<dbReference type="CDD" id="cd18793">
    <property type="entry name" value="SF2_C_SNF"/>
    <property type="match status" value="1"/>
</dbReference>
<dbReference type="InterPro" id="IPR014001">
    <property type="entry name" value="Helicase_ATP-bd"/>
</dbReference>
<dbReference type="InterPro" id="IPR050496">
    <property type="entry name" value="SNF2_RAD54_helicase_repair"/>
</dbReference>
<evidence type="ECO:0000313" key="6">
    <source>
        <dbReference type="Proteomes" id="UP000008021"/>
    </source>
</evidence>
<reference evidence="5" key="1">
    <citation type="submission" date="2015-04" db="UniProtKB">
        <authorList>
            <consortium name="EnsemblPlants"/>
        </authorList>
    </citation>
    <scope>IDENTIFICATION</scope>
</reference>
<evidence type="ECO:0000313" key="5">
    <source>
        <dbReference type="EnsemblPlants" id="OMERI07G07840.1"/>
    </source>
</evidence>
<dbReference type="STRING" id="40149.A0A0E0E9T3"/>
<dbReference type="Pfam" id="PF00013">
    <property type="entry name" value="KH_1"/>
    <property type="match status" value="2"/>
</dbReference>
<dbReference type="InterPro" id="IPR001650">
    <property type="entry name" value="Helicase_C-like"/>
</dbReference>
<dbReference type="SUPFAM" id="SSF54791">
    <property type="entry name" value="Eukaryotic type KH-domain (KH-domain type I)"/>
    <property type="match status" value="2"/>
</dbReference>
<dbReference type="Proteomes" id="UP000008021">
    <property type="component" value="Chromosome 7"/>
</dbReference>
<reference evidence="5" key="2">
    <citation type="submission" date="2018-05" db="EMBL/GenBank/DDBJ databases">
        <title>OmerRS3 (Oryza meridionalis Reference Sequence Version 3).</title>
        <authorList>
            <person name="Zhang J."/>
            <person name="Kudrna D."/>
            <person name="Lee S."/>
            <person name="Talag J."/>
            <person name="Welchert J."/>
            <person name="Wing R.A."/>
        </authorList>
    </citation>
    <scope>NUCLEOTIDE SEQUENCE [LARGE SCALE GENOMIC DNA]</scope>
    <source>
        <strain evidence="5">cv. OR44</strain>
    </source>
</reference>
<dbReference type="SUPFAM" id="SSF52540">
    <property type="entry name" value="P-loop containing nucleoside triphosphate hydrolases"/>
    <property type="match status" value="2"/>
</dbReference>
<dbReference type="EnsemblPlants" id="OMERI07G07840.1">
    <property type="protein sequence ID" value="OMERI07G07840.1"/>
    <property type="gene ID" value="OMERI07G07840"/>
</dbReference>
<dbReference type="InterPro" id="IPR027417">
    <property type="entry name" value="P-loop_NTPase"/>
</dbReference>
<feature type="domain" description="Helicase ATP-binding" evidence="3">
    <location>
        <begin position="68"/>
        <end position="231"/>
    </location>
</feature>
<dbReference type="InterPro" id="IPR000330">
    <property type="entry name" value="SNF2_N"/>
</dbReference>
<sequence length="746" mass="82928">MAVQGGMGRKDLVHEKREVSKEMNETDNVMDDFVLESTDTGKGKNFQLPNLAYKKLFPYQKEGLEWLWSLYCKGSGGIVALDMGMGKTWMVGAFLFGLIRSGFIKKAIIMAPSSVAPQWSGEVENVGLIGCKEFLTGNKDVLPLKSIAEDGGVLITSFDVFREDHLHILEISGNCWDYVVIDEAHRIKNDKTQIFETLKEIDCAHKIVMTGTPIQNNLEEFYVLMKYCCPDVLGNYPQFKKDFIVPTNAAKYKGASAELIAHSINASEKHVYTALINGENVLRYEDEKGTPLVASTIARDICNHPLLVVQTEGKKGTLADKIRKRLCSIPGIGDVTLEDARLSCKVDFTLHLVDRLLAEGHKILIFYQGPKMLDIMEEFQQGDTKSIFVMTTHVGGVGINLTSASRVIILDPAKNPSNDEQSVDRAYRLKQVKDVLVYRLVTVGTIEEHTYRQQILKGEMSISVLQGEQCRREVKKKLGRVLSIPPLGFGVAITHRELEALYPNGFDQAVDSDINDIASHRVVLGLTNHALLFSKKEIVPVINKEYKKCNANVPVPTRLDDYMSTVKEQLDGANATMNQIRMPKKYVSYFVGEDGQNIKELKKISGGARIDLCSTEALASFQLCKITGTGTQVDRASRLVNSFIEMVGWVIGKGGSIIKDIKMRSGADVELGDPTRGTTMRKFVLRGTVDQIQRARSLIYEAAELDYDDGSSTVAPVLTGQDLLDRKFLEGSSSRYTNKPKDDSQD</sequence>
<dbReference type="PROSITE" id="PS50084">
    <property type="entry name" value="KH_TYPE_1"/>
    <property type="match status" value="2"/>
</dbReference>
<dbReference type="GO" id="GO:0005524">
    <property type="term" value="F:ATP binding"/>
    <property type="evidence" value="ECO:0007669"/>
    <property type="project" value="InterPro"/>
</dbReference>
<dbReference type="GO" id="GO:0015616">
    <property type="term" value="F:DNA translocase activity"/>
    <property type="evidence" value="ECO:0007669"/>
    <property type="project" value="TreeGrafter"/>
</dbReference>
<dbReference type="Pfam" id="PF00271">
    <property type="entry name" value="Helicase_C"/>
    <property type="match status" value="1"/>
</dbReference>